<dbReference type="eggNOG" id="COG0604">
    <property type="taxonomic scope" value="Bacteria"/>
</dbReference>
<sequence length="323" mass="35096">MKPFKHLTVELDPDGKVLRRVQTSEYLPENELLVKVAYSSLNYKDALASNGNRGISRFYPHIPGIDAAGVVEKSNHPDFKAGQKVIVSGYDLGMNSKGGFSEYISVPAAWAIPLPSGLSLKESMILGTAGLTTAMALDRILPHQPQKILVTGASGGVGSICILLLNKLGIEVVALSRKDPKTLLELGANEVIKPWSPSEKPLLKGEFDAAIDTVGGATLSHLIKTIRPYGAIAVCGMAQSPHFESSVYPFILRGVTLYGIESAEAPLEWKRELWDKLANIWKLPNLEKITRTVTLDTLETEIQDMLAGKAQGRVLIDLETELE</sequence>
<dbReference type="InterPro" id="IPR036291">
    <property type="entry name" value="NAD(P)-bd_dom_sf"/>
</dbReference>
<dbReference type="GO" id="GO:0043957">
    <property type="term" value="F:acryloyl-CoA reductase (NADPH) activity"/>
    <property type="evidence" value="ECO:0007669"/>
    <property type="project" value="TreeGrafter"/>
</dbReference>
<dbReference type="STRING" id="649349.Lbys_1290"/>
<dbReference type="PANTHER" id="PTHR43677">
    <property type="entry name" value="SHORT-CHAIN DEHYDROGENASE/REDUCTASE"/>
    <property type="match status" value="1"/>
</dbReference>
<dbReference type="InterPro" id="IPR013149">
    <property type="entry name" value="ADH-like_C"/>
</dbReference>
<reference evidence="2 3" key="2">
    <citation type="journal article" date="2011" name="Stand. Genomic Sci.">
        <title>Complete genome sequence of Leadbetterella byssophila type strain (4M15).</title>
        <authorList>
            <person name="Abt B."/>
            <person name="Teshima H."/>
            <person name="Lucas S."/>
            <person name="Lapidus A."/>
            <person name="Del Rio T.G."/>
            <person name="Nolan M."/>
            <person name="Tice H."/>
            <person name="Cheng J.F."/>
            <person name="Pitluck S."/>
            <person name="Liolios K."/>
            <person name="Pagani I."/>
            <person name="Ivanova N."/>
            <person name="Mavromatis K."/>
            <person name="Pati A."/>
            <person name="Tapia R."/>
            <person name="Han C."/>
            <person name="Goodwin L."/>
            <person name="Chen A."/>
            <person name="Palaniappan K."/>
            <person name="Land M."/>
            <person name="Hauser L."/>
            <person name="Chang Y.J."/>
            <person name="Jeffries C.D."/>
            <person name="Rohde M."/>
            <person name="Goker M."/>
            <person name="Tindall B.J."/>
            <person name="Detter J.C."/>
            <person name="Woyke T."/>
            <person name="Bristow J."/>
            <person name="Eisen J.A."/>
            <person name="Markowitz V."/>
            <person name="Hugenholtz P."/>
            <person name="Klenk H.P."/>
            <person name="Kyrpides N.C."/>
        </authorList>
    </citation>
    <scope>NUCLEOTIDE SEQUENCE [LARGE SCALE GENOMIC DNA]</scope>
    <source>
        <strain evidence="3">DSM 17132 / JCM 16389 / KACC 11308 / NBRC 106382 / 4M15</strain>
    </source>
</reference>
<dbReference type="Gene3D" id="3.90.180.10">
    <property type="entry name" value="Medium-chain alcohol dehydrogenases, catalytic domain"/>
    <property type="match status" value="1"/>
</dbReference>
<dbReference type="NCBIfam" id="TIGR02823">
    <property type="entry name" value="oxido_YhdH"/>
    <property type="match status" value="1"/>
</dbReference>
<dbReference type="PANTHER" id="PTHR43677:SF1">
    <property type="entry name" value="ACRYLYL-COA REDUCTASE ACUI-RELATED"/>
    <property type="match status" value="1"/>
</dbReference>
<dbReference type="InterPro" id="IPR051397">
    <property type="entry name" value="Zn-ADH-like_protein"/>
</dbReference>
<reference key="1">
    <citation type="submission" date="2010-11" db="EMBL/GenBank/DDBJ databases">
        <title>The complete genome of Leadbetterella byssophila DSM 17132.</title>
        <authorList>
            <consortium name="US DOE Joint Genome Institute (JGI-PGF)"/>
            <person name="Lucas S."/>
            <person name="Copeland A."/>
            <person name="Lapidus A."/>
            <person name="Glavina del Rio T."/>
            <person name="Dalin E."/>
            <person name="Tice H."/>
            <person name="Bruce D."/>
            <person name="Goodwin L."/>
            <person name="Pitluck S."/>
            <person name="Kyrpides N."/>
            <person name="Mavromatis K."/>
            <person name="Ivanova N."/>
            <person name="Teshima H."/>
            <person name="Brettin T."/>
            <person name="Detter J.C."/>
            <person name="Han C."/>
            <person name="Tapia R."/>
            <person name="Land M."/>
            <person name="Hauser L."/>
            <person name="Markowitz V."/>
            <person name="Cheng J.-F."/>
            <person name="Hugenholtz P."/>
            <person name="Woyke T."/>
            <person name="Wu D."/>
            <person name="Tindall B."/>
            <person name="Pomrenke H.G."/>
            <person name="Brambilla E."/>
            <person name="Klenk H.-P."/>
            <person name="Eisen J.A."/>
        </authorList>
    </citation>
    <scope>NUCLEOTIDE SEQUENCE [LARGE SCALE GENOMIC DNA]</scope>
    <source>
        <strain>DSM 17132</strain>
    </source>
</reference>
<dbReference type="OrthoDB" id="9805663at2"/>
<feature type="domain" description="Enoyl reductase (ER)" evidence="1">
    <location>
        <begin position="19"/>
        <end position="316"/>
    </location>
</feature>
<dbReference type="InterPro" id="IPR020843">
    <property type="entry name" value="ER"/>
</dbReference>
<dbReference type="InterPro" id="IPR014188">
    <property type="entry name" value="Acrylyl-CoA_reductase_AcuI"/>
</dbReference>
<evidence type="ECO:0000259" key="1">
    <source>
        <dbReference type="SMART" id="SM00829"/>
    </source>
</evidence>
<dbReference type="SMART" id="SM00829">
    <property type="entry name" value="PKS_ER"/>
    <property type="match status" value="1"/>
</dbReference>
<keyword evidence="3" id="KW-1185">Reference proteome</keyword>
<gene>
    <name evidence="2" type="ordered locus">Lbys_1290</name>
</gene>
<proteinExistence type="predicted"/>
<dbReference type="Proteomes" id="UP000007435">
    <property type="component" value="Chromosome"/>
</dbReference>
<protein>
    <submittedName>
        <fullName evidence="2">Quinone oxidoreductase, YhdH/YhfP family</fullName>
    </submittedName>
</protein>
<dbReference type="SUPFAM" id="SSF51735">
    <property type="entry name" value="NAD(P)-binding Rossmann-fold domains"/>
    <property type="match status" value="1"/>
</dbReference>
<dbReference type="InterPro" id="IPR013154">
    <property type="entry name" value="ADH-like_N"/>
</dbReference>
<dbReference type="HOGENOM" id="CLU_026673_26_3_10"/>
<dbReference type="RefSeq" id="WP_013408059.1">
    <property type="nucleotide sequence ID" value="NC_014655.1"/>
</dbReference>
<dbReference type="CDD" id="cd05280">
    <property type="entry name" value="MDR_yhdh_yhfp"/>
    <property type="match status" value="1"/>
</dbReference>
<evidence type="ECO:0000313" key="2">
    <source>
        <dbReference type="EMBL" id="ADQ17009.1"/>
    </source>
</evidence>
<dbReference type="Pfam" id="PF00107">
    <property type="entry name" value="ADH_zinc_N"/>
    <property type="match status" value="1"/>
</dbReference>
<dbReference type="InterPro" id="IPR011032">
    <property type="entry name" value="GroES-like_sf"/>
</dbReference>
<dbReference type="Pfam" id="PF08240">
    <property type="entry name" value="ADH_N"/>
    <property type="match status" value="1"/>
</dbReference>
<dbReference type="AlphaFoldDB" id="E4RUY6"/>
<dbReference type="KEGG" id="lby:Lbys_1290"/>
<dbReference type="EMBL" id="CP002305">
    <property type="protein sequence ID" value="ADQ17009.1"/>
    <property type="molecule type" value="Genomic_DNA"/>
</dbReference>
<accession>E4RUY6</accession>
<dbReference type="Gene3D" id="3.40.50.720">
    <property type="entry name" value="NAD(P)-binding Rossmann-like Domain"/>
    <property type="match status" value="1"/>
</dbReference>
<organism evidence="2 3">
    <name type="scientific">Leadbetterella byssophila (strain DSM 17132 / JCM 16389 / KACC 11308 / NBRC 106382 / 4M15)</name>
    <dbReference type="NCBI Taxonomy" id="649349"/>
    <lineage>
        <taxon>Bacteria</taxon>
        <taxon>Pseudomonadati</taxon>
        <taxon>Bacteroidota</taxon>
        <taxon>Cytophagia</taxon>
        <taxon>Cytophagales</taxon>
        <taxon>Leadbetterellaceae</taxon>
        <taxon>Leadbetterella</taxon>
    </lineage>
</organism>
<dbReference type="SUPFAM" id="SSF50129">
    <property type="entry name" value="GroES-like"/>
    <property type="match status" value="1"/>
</dbReference>
<evidence type="ECO:0000313" key="3">
    <source>
        <dbReference type="Proteomes" id="UP000007435"/>
    </source>
</evidence>
<name>E4RUY6_LEAB4</name>